<gene>
    <name evidence="13" type="ORF">H0H26_10360</name>
</gene>
<evidence type="ECO:0000256" key="11">
    <source>
        <dbReference type="SAM" id="Coils"/>
    </source>
</evidence>
<keyword evidence="4 10" id="KW-0067">ATP-binding</keyword>
<dbReference type="PROSITE" id="PS52050">
    <property type="entry name" value="WYL"/>
    <property type="match status" value="1"/>
</dbReference>
<dbReference type="InterPro" id="IPR014017">
    <property type="entry name" value="DNA_helicase_UvrD-like_C"/>
</dbReference>
<dbReference type="Gene3D" id="3.40.91.30">
    <property type="match status" value="1"/>
</dbReference>
<evidence type="ECO:0000313" key="13">
    <source>
        <dbReference type="EMBL" id="QRE03293.1"/>
    </source>
</evidence>
<feature type="repeat" description="TPR" evidence="9">
    <location>
        <begin position="923"/>
        <end position="956"/>
    </location>
</feature>
<evidence type="ECO:0000259" key="12">
    <source>
        <dbReference type="PROSITE" id="PS51198"/>
    </source>
</evidence>
<evidence type="ECO:0000256" key="2">
    <source>
        <dbReference type="ARBA" id="ARBA00022801"/>
    </source>
</evidence>
<evidence type="ECO:0000256" key="6">
    <source>
        <dbReference type="ARBA" id="ARBA00034617"/>
    </source>
</evidence>
<feature type="domain" description="UvrD-like helicase ATP-binding" evidence="12">
    <location>
        <begin position="159"/>
        <end position="647"/>
    </location>
</feature>
<evidence type="ECO:0000256" key="9">
    <source>
        <dbReference type="PROSITE-ProRule" id="PRU00339"/>
    </source>
</evidence>
<dbReference type="InterPro" id="IPR000212">
    <property type="entry name" value="DNA_helicase_UvrD/REP"/>
</dbReference>
<dbReference type="SUPFAM" id="SSF48452">
    <property type="entry name" value="TPR-like"/>
    <property type="match status" value="1"/>
</dbReference>
<dbReference type="Pfam" id="PF13245">
    <property type="entry name" value="AAA_19"/>
    <property type="match status" value="1"/>
</dbReference>
<keyword evidence="5" id="KW-0413">Isomerase</keyword>
<organism evidence="13 14">
    <name type="scientific">Flavobacterium psychrophilum</name>
    <dbReference type="NCBI Taxonomy" id="96345"/>
    <lineage>
        <taxon>Bacteria</taxon>
        <taxon>Pseudomonadati</taxon>
        <taxon>Bacteroidota</taxon>
        <taxon>Flavobacteriia</taxon>
        <taxon>Flavobacteriales</taxon>
        <taxon>Flavobacteriaceae</taxon>
        <taxon>Flavobacterium</taxon>
    </lineage>
</organism>
<accession>A0A7U2NE05</accession>
<keyword evidence="9" id="KW-0802">TPR repeat</keyword>
<feature type="repeat" description="TPR" evidence="9">
    <location>
        <begin position="889"/>
        <end position="922"/>
    </location>
</feature>
<dbReference type="Gene3D" id="3.40.50.300">
    <property type="entry name" value="P-loop containing nucleotide triphosphate hydrolases"/>
    <property type="match status" value="3"/>
</dbReference>
<dbReference type="InterPro" id="IPR027417">
    <property type="entry name" value="P-loop_NTPase"/>
</dbReference>
<dbReference type="EMBL" id="CP059075">
    <property type="protein sequence ID" value="QRE03293.1"/>
    <property type="molecule type" value="Genomic_DNA"/>
</dbReference>
<dbReference type="GO" id="GO:0005524">
    <property type="term" value="F:ATP binding"/>
    <property type="evidence" value="ECO:0007669"/>
    <property type="project" value="UniProtKB-UniRule"/>
</dbReference>
<evidence type="ECO:0000256" key="7">
    <source>
        <dbReference type="ARBA" id="ARBA00034808"/>
    </source>
</evidence>
<comment type="catalytic activity">
    <reaction evidence="8">
        <text>ATP + H2O = ADP + phosphate + H(+)</text>
        <dbReference type="Rhea" id="RHEA:13065"/>
        <dbReference type="ChEBI" id="CHEBI:15377"/>
        <dbReference type="ChEBI" id="CHEBI:15378"/>
        <dbReference type="ChEBI" id="CHEBI:30616"/>
        <dbReference type="ChEBI" id="CHEBI:43474"/>
        <dbReference type="ChEBI" id="CHEBI:456216"/>
        <dbReference type="EC" id="5.6.2.4"/>
    </reaction>
</comment>
<dbReference type="Proteomes" id="UP000596329">
    <property type="component" value="Chromosome"/>
</dbReference>
<dbReference type="Pfam" id="PF13361">
    <property type="entry name" value="UvrD_C"/>
    <property type="match status" value="1"/>
</dbReference>
<dbReference type="PANTHER" id="PTHR11070:SF63">
    <property type="entry name" value="DNA HELICASE IV"/>
    <property type="match status" value="1"/>
</dbReference>
<comment type="catalytic activity">
    <reaction evidence="6">
        <text>Couples ATP hydrolysis with the unwinding of duplex DNA by translocating in the 3'-5' direction.</text>
        <dbReference type="EC" id="5.6.2.4"/>
    </reaction>
</comment>
<keyword evidence="1 10" id="KW-0547">Nucleotide-binding</keyword>
<dbReference type="GO" id="GO:0016787">
    <property type="term" value="F:hydrolase activity"/>
    <property type="evidence" value="ECO:0007669"/>
    <property type="project" value="UniProtKB-UniRule"/>
</dbReference>
<dbReference type="InterPro" id="IPR014016">
    <property type="entry name" value="UvrD-like_ATP-bd"/>
</dbReference>
<evidence type="ECO:0000256" key="10">
    <source>
        <dbReference type="PROSITE-ProRule" id="PRU00560"/>
    </source>
</evidence>
<dbReference type="Gene3D" id="3.30.65.10">
    <property type="entry name" value="Bacterial Topoisomerase I, domain 1"/>
    <property type="match status" value="1"/>
</dbReference>
<proteinExistence type="predicted"/>
<dbReference type="PROSITE" id="PS50005">
    <property type="entry name" value="TPR"/>
    <property type="match status" value="2"/>
</dbReference>
<feature type="coiled-coil region" evidence="11">
    <location>
        <begin position="18"/>
        <end position="55"/>
    </location>
</feature>
<dbReference type="SUPFAM" id="SSF52540">
    <property type="entry name" value="P-loop containing nucleoside triphosphate hydrolases"/>
    <property type="match status" value="1"/>
</dbReference>
<dbReference type="GO" id="GO:0043138">
    <property type="term" value="F:3'-5' DNA helicase activity"/>
    <property type="evidence" value="ECO:0007669"/>
    <property type="project" value="UniProtKB-EC"/>
</dbReference>
<dbReference type="PANTHER" id="PTHR11070">
    <property type="entry name" value="UVRD / RECB / PCRA DNA HELICASE FAMILY MEMBER"/>
    <property type="match status" value="1"/>
</dbReference>
<name>A0A7U2NE05_FLAPS</name>
<dbReference type="Gene3D" id="1.25.40.10">
    <property type="entry name" value="Tetratricopeptide repeat domain"/>
    <property type="match status" value="1"/>
</dbReference>
<dbReference type="AlphaFoldDB" id="A0A7U2NE05"/>
<evidence type="ECO:0000256" key="8">
    <source>
        <dbReference type="ARBA" id="ARBA00048988"/>
    </source>
</evidence>
<keyword evidence="3 10" id="KW-0347">Helicase</keyword>
<sequence>MVFIFITVVILLVALIIYFEKQARLKREELERKRIEAEELRLKKIAELAELHKNQKSKLNPIFSKIDDYNKALSFFIESPKFISNYDLYKFKDIHNPLSKKINSLEYKHLPNFEKEIKTINQFISNFNSLESSIQKRNTEYVIKELKTSDNILSDIEGKSLDAQQRKAVVIDEDNNLIIAGAGSGKTTTIAGKVKYLTERLNVDKSKILLISFTRKSAEEMSDRIRNKMKIDLPVKTFHKLGLDIIAESTNEKPSIFSLSPKEITELIASFIKNEKNSESYSNKLLDFLAYFLKPYKSLEEFKTDGEHNDYLKEQKLEGYKIIHTTTKDGVEIKYRERFKSQEEVLIANFLFRNQIEYQYEEKYQYKTASKMFGQYKPDFYLPEYKIYIEHFGIDKNGKVPDWFKGDGTKTAQEKYSEGIEWKKAEHLANKTTLIQTYSWEQKEGNLIKNLTDKLTTQNVTLNPLSDDDLWKYLAENIPEDIDVFTQLINTFLVLFKSNNEKIKTLASKAIKDDDKRATYFLEIFEPIYINYENYLKEKEEIDFSDMINIATKTITTNQYTSDYDYIIIDEFQDISKSRYQLIKALLDQKPSTKLFCVGDDWQSIYRFAGSDIGIFTGFEEYFKTSTLKDFNRKTNSSIIEQTYRFDNKLIEVSSNFILKNPNQIVKTLKSNKQSDVEAIKFHKYSDPEKKGANQHIALDKAIKEIIKNNPESKTSILFLGRYEFDYKALTKLNYINIRYDNKNRPYKINYVNNDLLELNFMTVHTSKGLEADYVIILNGNSGTFGFPSEISDDPLLNFLLSKADQFPNGEERRLFYVALTRAKKHVHILSSIENSSKFVDEIKENEPITAIKCDWCDNGKLIERKGPYGYFYSCNNSYYCNYTRKINTEDFTTLAKNFTDNKDFEKAIEYSKKSLEVDNSNATVHFNLARAYEQNKQFQEAITHYNNSININGNNAYSYYRRAYTFFQLKEYEKAITDWLIFNNLKPNASSVNSWLSAAYFATNHIIKALESIDAEIKTNPNNDIAIKLKNNYLVRLRDKYNTKESAVRSTELKTIKGYIQLAIDFEINIKFNYHKNIQFEGGLQSLRTIKPTGFKTMGQFDSVCVSGYCYMRKEERTFNLDRISDLVMNPKTIEFWSEE</sequence>
<dbReference type="SMART" id="SM00028">
    <property type="entry name" value="TPR"/>
    <property type="match status" value="3"/>
</dbReference>
<dbReference type="InterPro" id="IPR011990">
    <property type="entry name" value="TPR-like_helical_dom_sf"/>
</dbReference>
<dbReference type="GO" id="GO:0003677">
    <property type="term" value="F:DNA binding"/>
    <property type="evidence" value="ECO:0007669"/>
    <property type="project" value="InterPro"/>
</dbReference>
<dbReference type="EC" id="5.6.2.4" evidence="7"/>
<evidence type="ECO:0000256" key="5">
    <source>
        <dbReference type="ARBA" id="ARBA00023235"/>
    </source>
</evidence>
<protein>
    <recommendedName>
        <fullName evidence="7">DNA 3'-5' helicase</fullName>
        <ecNumber evidence="7">5.6.2.4</ecNumber>
    </recommendedName>
</protein>
<dbReference type="RefSeq" id="WP_063742144.1">
    <property type="nucleotide sequence ID" value="NZ_CP059075.1"/>
</dbReference>
<evidence type="ECO:0000256" key="1">
    <source>
        <dbReference type="ARBA" id="ARBA00022741"/>
    </source>
</evidence>
<evidence type="ECO:0000256" key="3">
    <source>
        <dbReference type="ARBA" id="ARBA00022806"/>
    </source>
</evidence>
<keyword evidence="11" id="KW-0175">Coiled coil</keyword>
<dbReference type="PROSITE" id="PS51198">
    <property type="entry name" value="UVRD_HELICASE_ATP_BIND"/>
    <property type="match status" value="1"/>
</dbReference>
<dbReference type="GO" id="GO:0005829">
    <property type="term" value="C:cytosol"/>
    <property type="evidence" value="ECO:0007669"/>
    <property type="project" value="TreeGrafter"/>
</dbReference>
<dbReference type="InterPro" id="IPR019734">
    <property type="entry name" value="TPR_rpt"/>
</dbReference>
<reference evidence="13 14" key="1">
    <citation type="submission" date="2020-07" db="EMBL/GenBank/DDBJ databases">
        <title>Genomic characterization of Flavobacterium psychrophilum strains.</title>
        <authorList>
            <person name="Castillo D."/>
            <person name="Jorgensen J."/>
            <person name="Middelboe M."/>
        </authorList>
    </citation>
    <scope>NUCLEOTIDE SEQUENCE [LARGE SCALE GENOMIC DNA]</scope>
    <source>
        <strain evidence="13 14">FPS-R7</strain>
    </source>
</reference>
<evidence type="ECO:0000256" key="4">
    <source>
        <dbReference type="ARBA" id="ARBA00022840"/>
    </source>
</evidence>
<keyword evidence="2 10" id="KW-0378">Hydrolase</keyword>
<dbReference type="Pfam" id="PF14559">
    <property type="entry name" value="TPR_19"/>
    <property type="match status" value="1"/>
</dbReference>
<feature type="binding site" evidence="10">
    <location>
        <begin position="180"/>
        <end position="187"/>
    </location>
    <ligand>
        <name>ATP</name>
        <dbReference type="ChEBI" id="CHEBI:30616"/>
    </ligand>
</feature>
<evidence type="ECO:0000313" key="14">
    <source>
        <dbReference type="Proteomes" id="UP000596329"/>
    </source>
</evidence>
<dbReference type="GO" id="GO:0000725">
    <property type="term" value="P:recombinational repair"/>
    <property type="evidence" value="ECO:0007669"/>
    <property type="project" value="TreeGrafter"/>
</dbReference>